<sequence>NALATNPSLRCAASTARHTRICVTCNALESGSCTMAHAGT</sequence>
<dbReference type="VEuPathDB" id="ToxoDB:TGPRC2_208430B"/>
<evidence type="ECO:0000313" key="2">
    <source>
        <dbReference type="Proteomes" id="UP000075225"/>
    </source>
</evidence>
<reference evidence="2" key="1">
    <citation type="submission" date="2016-03" db="EMBL/GenBank/DDBJ databases">
        <authorList>
            <person name="Sibley D."/>
            <person name="Venepally P."/>
            <person name="Karamycheva S."/>
            <person name="Hadjithomas M."/>
            <person name="Khan A."/>
            <person name="Brunk B."/>
            <person name="Roos D."/>
            <person name="Caler E."/>
            <person name="Lorenzi H."/>
        </authorList>
    </citation>
    <scope>NUCLEOTIDE SEQUENCE [LARGE SCALE GENOMIC DNA]</scope>
    <source>
        <strain evidence="2">TgCatPRC2</strain>
    </source>
</reference>
<accession>A0A151HGP0</accession>
<organism evidence="1 2">
    <name type="scientific">Toxoplasma gondii TgCatPRC2</name>
    <dbReference type="NCBI Taxonomy" id="1130821"/>
    <lineage>
        <taxon>Eukaryota</taxon>
        <taxon>Sar</taxon>
        <taxon>Alveolata</taxon>
        <taxon>Apicomplexa</taxon>
        <taxon>Conoidasida</taxon>
        <taxon>Coccidia</taxon>
        <taxon>Eucoccidiorida</taxon>
        <taxon>Eimeriorina</taxon>
        <taxon>Sarcocystidae</taxon>
        <taxon>Toxoplasma</taxon>
    </lineage>
</organism>
<proteinExistence type="predicted"/>
<comment type="caution">
    <text evidence="1">The sequence shown here is derived from an EMBL/GenBank/DDBJ whole genome shotgun (WGS) entry which is preliminary data.</text>
</comment>
<feature type="non-terminal residue" evidence="1">
    <location>
        <position position="40"/>
    </location>
</feature>
<dbReference type="Proteomes" id="UP000075225">
    <property type="component" value="Unassembled WGS sequence"/>
</dbReference>
<dbReference type="AlphaFoldDB" id="A0A151HGP0"/>
<evidence type="ECO:0000313" key="1">
    <source>
        <dbReference type="EMBL" id="KYK68499.1"/>
    </source>
</evidence>
<feature type="non-terminal residue" evidence="1">
    <location>
        <position position="1"/>
    </location>
</feature>
<protein>
    <submittedName>
        <fullName evidence="1">Putative serine proteinase inhibitor PI-2</fullName>
    </submittedName>
</protein>
<name>A0A151HGP0_TOXGO</name>
<dbReference type="EMBL" id="AHZP02001097">
    <property type="protein sequence ID" value="KYK68499.1"/>
    <property type="molecule type" value="Genomic_DNA"/>
</dbReference>
<gene>
    <name evidence="1" type="ORF">TGPRC2_208430B</name>
</gene>